<evidence type="ECO:0000313" key="1">
    <source>
        <dbReference type="EMBL" id="GME75935.1"/>
    </source>
</evidence>
<proteinExistence type="predicted"/>
<reference evidence="1" key="1">
    <citation type="submission" date="2023-04" db="EMBL/GenBank/DDBJ databases">
        <title>Ambrosiozyma monospora NBRC 10751.</title>
        <authorList>
            <person name="Ichikawa N."/>
            <person name="Sato H."/>
            <person name="Tonouchi N."/>
        </authorList>
    </citation>
    <scope>NUCLEOTIDE SEQUENCE</scope>
    <source>
        <strain evidence="1">NBRC 10751</strain>
    </source>
</reference>
<sequence>MIQVLRYTSLFAGLGYGLYHTQTLKSVGAKKQEQADYLKRVKLIEEAKAEFKKLNPPKVAESSTQSVDLDDPKFDFGEFIVGAVEKLGA</sequence>
<protein>
    <submittedName>
        <fullName evidence="1">Unnamed protein product</fullName>
    </submittedName>
</protein>
<evidence type="ECO:0000313" key="2">
    <source>
        <dbReference type="Proteomes" id="UP001165064"/>
    </source>
</evidence>
<name>A0ACB5SXC2_AMBMO</name>
<comment type="caution">
    <text evidence="1">The sequence shown here is derived from an EMBL/GenBank/DDBJ whole genome shotgun (WGS) entry which is preliminary data.</text>
</comment>
<keyword evidence="2" id="KW-1185">Reference proteome</keyword>
<dbReference type="Proteomes" id="UP001165064">
    <property type="component" value="Unassembled WGS sequence"/>
</dbReference>
<gene>
    <name evidence="1" type="ORF">Amon02_000237300</name>
</gene>
<dbReference type="EMBL" id="BSXS01001357">
    <property type="protein sequence ID" value="GME75935.1"/>
    <property type="molecule type" value="Genomic_DNA"/>
</dbReference>
<accession>A0ACB5SXC2</accession>
<organism evidence="1 2">
    <name type="scientific">Ambrosiozyma monospora</name>
    <name type="common">Yeast</name>
    <name type="synonym">Endomycopsis monosporus</name>
    <dbReference type="NCBI Taxonomy" id="43982"/>
    <lineage>
        <taxon>Eukaryota</taxon>
        <taxon>Fungi</taxon>
        <taxon>Dikarya</taxon>
        <taxon>Ascomycota</taxon>
        <taxon>Saccharomycotina</taxon>
        <taxon>Pichiomycetes</taxon>
        <taxon>Pichiales</taxon>
        <taxon>Pichiaceae</taxon>
        <taxon>Ambrosiozyma</taxon>
    </lineage>
</organism>